<dbReference type="EMBL" id="CATOUU010000931">
    <property type="protein sequence ID" value="CAI9960245.1"/>
    <property type="molecule type" value="Genomic_DNA"/>
</dbReference>
<dbReference type="EMBL" id="CAXDID020000016">
    <property type="protein sequence ID" value="CAL5983453.1"/>
    <property type="molecule type" value="Genomic_DNA"/>
</dbReference>
<name>A0AA86QZV5_9EUKA</name>
<evidence type="ECO:0000313" key="1">
    <source>
        <dbReference type="EMBL" id="CAI9960245.1"/>
    </source>
</evidence>
<gene>
    <name evidence="1" type="ORF">HINF_LOCUS47890</name>
    <name evidence="2" type="ORF">HINF_LOCUS7623</name>
</gene>
<sequence length="101" mass="11577">MAGPPLQMKKDPLICGFLQYKGLLCDGTPLQVQPSIAIFLLHNKGFLLSGTIEYNKVQDNSELQYNSELYFIASGIFNKYIHKKLIYPHTIEENCKQKQQK</sequence>
<evidence type="ECO:0000313" key="2">
    <source>
        <dbReference type="EMBL" id="CAL5983453.1"/>
    </source>
</evidence>
<reference evidence="1" key="1">
    <citation type="submission" date="2023-06" db="EMBL/GenBank/DDBJ databases">
        <authorList>
            <person name="Kurt Z."/>
        </authorList>
    </citation>
    <scope>NUCLEOTIDE SEQUENCE</scope>
</reference>
<proteinExistence type="predicted"/>
<keyword evidence="3" id="KW-1185">Reference proteome</keyword>
<comment type="caution">
    <text evidence="1">The sequence shown here is derived from an EMBL/GenBank/DDBJ whole genome shotgun (WGS) entry which is preliminary data.</text>
</comment>
<accession>A0AA86QZV5</accession>
<protein>
    <submittedName>
        <fullName evidence="2">Hypothetical_protein</fullName>
    </submittedName>
</protein>
<organism evidence="1">
    <name type="scientific">Hexamita inflata</name>
    <dbReference type="NCBI Taxonomy" id="28002"/>
    <lineage>
        <taxon>Eukaryota</taxon>
        <taxon>Metamonada</taxon>
        <taxon>Diplomonadida</taxon>
        <taxon>Hexamitidae</taxon>
        <taxon>Hexamitinae</taxon>
        <taxon>Hexamita</taxon>
    </lineage>
</organism>
<dbReference type="AlphaFoldDB" id="A0AA86QZV5"/>
<evidence type="ECO:0000313" key="3">
    <source>
        <dbReference type="Proteomes" id="UP001642409"/>
    </source>
</evidence>
<dbReference type="Proteomes" id="UP001642409">
    <property type="component" value="Unassembled WGS sequence"/>
</dbReference>
<reference evidence="2 3" key="2">
    <citation type="submission" date="2024-07" db="EMBL/GenBank/DDBJ databases">
        <authorList>
            <person name="Akdeniz Z."/>
        </authorList>
    </citation>
    <scope>NUCLEOTIDE SEQUENCE [LARGE SCALE GENOMIC DNA]</scope>
</reference>